<keyword evidence="3" id="KW-0472">Membrane</keyword>
<accession>A0A811NVP3</accession>
<dbReference type="InterPro" id="IPR000535">
    <property type="entry name" value="MSP_dom"/>
</dbReference>
<keyword evidence="3" id="KW-1133">Transmembrane helix</keyword>
<dbReference type="EMBL" id="CAJGYO010000005">
    <property type="protein sequence ID" value="CAD6228296.1"/>
    <property type="molecule type" value="Genomic_DNA"/>
</dbReference>
<name>A0A811NVP3_9POAL</name>
<gene>
    <name evidence="5" type="ORF">NCGR_LOCUS19096</name>
</gene>
<comment type="similarity">
    <text evidence="1">Belongs to the VAMP-associated protein (VAP) (TC 9.B.17) family.</text>
</comment>
<dbReference type="GO" id="GO:0090158">
    <property type="term" value="P:endoplasmic reticulum membrane organization"/>
    <property type="evidence" value="ECO:0007669"/>
    <property type="project" value="TreeGrafter"/>
</dbReference>
<dbReference type="OrthoDB" id="264603at2759"/>
<evidence type="ECO:0000313" key="5">
    <source>
        <dbReference type="EMBL" id="CAD6228296.1"/>
    </source>
</evidence>
<dbReference type="FunFam" id="2.60.40.10:FF:000813">
    <property type="entry name" value="Vesicle-associated protein 1-1"/>
    <property type="match status" value="1"/>
</dbReference>
<dbReference type="Pfam" id="PF00635">
    <property type="entry name" value="Motile_Sperm"/>
    <property type="match status" value="1"/>
</dbReference>
<keyword evidence="6" id="KW-1185">Reference proteome</keyword>
<dbReference type="Proteomes" id="UP000604825">
    <property type="component" value="Unassembled WGS sequence"/>
</dbReference>
<dbReference type="PROSITE" id="PS50202">
    <property type="entry name" value="MSP"/>
    <property type="match status" value="1"/>
</dbReference>
<comment type="caution">
    <text evidence="5">The sequence shown here is derived from an EMBL/GenBank/DDBJ whole genome shotgun (WGS) entry which is preliminary data.</text>
</comment>
<dbReference type="AlphaFoldDB" id="A0A811NVP3"/>
<evidence type="ECO:0000256" key="3">
    <source>
        <dbReference type="SAM" id="Phobius"/>
    </source>
</evidence>
<dbReference type="GO" id="GO:0005886">
    <property type="term" value="C:plasma membrane"/>
    <property type="evidence" value="ECO:0007669"/>
    <property type="project" value="TreeGrafter"/>
</dbReference>
<dbReference type="InterPro" id="IPR013783">
    <property type="entry name" value="Ig-like_fold"/>
</dbReference>
<evidence type="ECO:0000256" key="1">
    <source>
        <dbReference type="ARBA" id="ARBA00008932"/>
    </source>
</evidence>
<dbReference type="PANTHER" id="PTHR10809">
    <property type="entry name" value="VESICLE-ASSOCIATED MEMBRANE PROTEIN-ASSOCIATED PROTEIN"/>
    <property type="match status" value="1"/>
</dbReference>
<sequence>MGQDLVEIHPRELQFTFEVKKQSSCVVHLINKSNEYVAFKVKTTSPKRYCVRPNTGVILPRKTCEFTVTMQALRTAPPDMQLKDKFLVQTTVVPYGTSDEELVPAFFSKETGRYIEESKLRVVLVSAYQSLEEQPTNGIHDTEPAVGIPVLKEMPNIENEVPDVAKEVPAPLAQAPAIVTGIPSPVEETPGLREIPVPLNEAPAVLAESPSAQKDPSAITVEHAPTVTIEHAPAISIESPPSKQSVALFKESPPPLKQSIAVFKESPPLAETTPKEAVMLSGRGLFNVQNHQLSHVTEDVQNMKSKLNNLESKLEEAEKMIIRLREESRSTTQERDKLQQEMVFLRKKGTPRSQVGFPLLFVVYVALLGTSLGYLLRL</sequence>
<evidence type="ECO:0000313" key="6">
    <source>
        <dbReference type="Proteomes" id="UP000604825"/>
    </source>
</evidence>
<dbReference type="InterPro" id="IPR008962">
    <property type="entry name" value="PapD-like_sf"/>
</dbReference>
<dbReference type="Gene3D" id="2.60.40.10">
    <property type="entry name" value="Immunoglobulins"/>
    <property type="match status" value="1"/>
</dbReference>
<feature type="transmembrane region" description="Helical" evidence="3">
    <location>
        <begin position="355"/>
        <end position="376"/>
    </location>
</feature>
<protein>
    <recommendedName>
        <fullName evidence="4">MSP domain-containing protein</fullName>
    </recommendedName>
</protein>
<organism evidence="5 6">
    <name type="scientific">Miscanthus lutarioriparius</name>
    <dbReference type="NCBI Taxonomy" id="422564"/>
    <lineage>
        <taxon>Eukaryota</taxon>
        <taxon>Viridiplantae</taxon>
        <taxon>Streptophyta</taxon>
        <taxon>Embryophyta</taxon>
        <taxon>Tracheophyta</taxon>
        <taxon>Spermatophyta</taxon>
        <taxon>Magnoliopsida</taxon>
        <taxon>Liliopsida</taxon>
        <taxon>Poales</taxon>
        <taxon>Poaceae</taxon>
        <taxon>PACMAD clade</taxon>
        <taxon>Panicoideae</taxon>
        <taxon>Andropogonodae</taxon>
        <taxon>Andropogoneae</taxon>
        <taxon>Saccharinae</taxon>
        <taxon>Miscanthus</taxon>
    </lineage>
</organism>
<dbReference type="GO" id="GO:0005789">
    <property type="term" value="C:endoplasmic reticulum membrane"/>
    <property type="evidence" value="ECO:0007669"/>
    <property type="project" value="InterPro"/>
</dbReference>
<evidence type="ECO:0000256" key="2">
    <source>
        <dbReference type="SAM" id="Coils"/>
    </source>
</evidence>
<dbReference type="InterPro" id="IPR016763">
    <property type="entry name" value="VAP"/>
</dbReference>
<feature type="domain" description="MSP" evidence="4">
    <location>
        <begin position="5"/>
        <end position="125"/>
    </location>
</feature>
<dbReference type="PANTHER" id="PTHR10809:SF148">
    <property type="entry name" value="OS01G0936800 PROTEIN"/>
    <property type="match status" value="1"/>
</dbReference>
<reference evidence="5" key="1">
    <citation type="submission" date="2020-10" db="EMBL/GenBank/DDBJ databases">
        <authorList>
            <person name="Han B."/>
            <person name="Lu T."/>
            <person name="Zhao Q."/>
            <person name="Huang X."/>
            <person name="Zhao Y."/>
        </authorList>
    </citation>
    <scope>NUCLEOTIDE SEQUENCE</scope>
</reference>
<feature type="coiled-coil region" evidence="2">
    <location>
        <begin position="293"/>
        <end position="348"/>
    </location>
</feature>
<dbReference type="SUPFAM" id="SSF49354">
    <property type="entry name" value="PapD-like"/>
    <property type="match status" value="1"/>
</dbReference>
<keyword evidence="2" id="KW-0175">Coiled coil</keyword>
<evidence type="ECO:0000259" key="4">
    <source>
        <dbReference type="PROSITE" id="PS50202"/>
    </source>
</evidence>
<dbReference type="GO" id="GO:0061817">
    <property type="term" value="P:endoplasmic reticulum-plasma membrane tethering"/>
    <property type="evidence" value="ECO:0007669"/>
    <property type="project" value="TreeGrafter"/>
</dbReference>
<keyword evidence="3" id="KW-0812">Transmembrane</keyword>
<proteinExistence type="inferred from homology"/>